<dbReference type="Proteomes" id="UP001162480">
    <property type="component" value="Chromosome 4"/>
</dbReference>
<keyword evidence="3" id="KW-1185">Reference proteome</keyword>
<organism evidence="2 3">
    <name type="scientific">Octopus vulgaris</name>
    <name type="common">Common octopus</name>
    <dbReference type="NCBI Taxonomy" id="6645"/>
    <lineage>
        <taxon>Eukaryota</taxon>
        <taxon>Metazoa</taxon>
        <taxon>Spiralia</taxon>
        <taxon>Lophotrochozoa</taxon>
        <taxon>Mollusca</taxon>
        <taxon>Cephalopoda</taxon>
        <taxon>Coleoidea</taxon>
        <taxon>Octopodiformes</taxon>
        <taxon>Octopoda</taxon>
        <taxon>Incirrata</taxon>
        <taxon>Octopodidae</taxon>
        <taxon>Octopus</taxon>
    </lineage>
</organism>
<sequence length="76" mass="8771">MMSLLPETSARNIGHRRSLAFRYYFKKPYVLVRSVAFPINRRAQHGRSLMERFGQNQKKNKSGMMPSINTVSLVGN</sequence>
<name>A0AA36AS25_OCTVU</name>
<gene>
    <name evidence="2" type="ORF">OCTVUL_1B024687</name>
</gene>
<feature type="compositionally biased region" description="Polar residues" evidence="1">
    <location>
        <begin position="67"/>
        <end position="76"/>
    </location>
</feature>
<evidence type="ECO:0000313" key="3">
    <source>
        <dbReference type="Proteomes" id="UP001162480"/>
    </source>
</evidence>
<accession>A0AA36AS25</accession>
<reference evidence="2" key="1">
    <citation type="submission" date="2023-08" db="EMBL/GenBank/DDBJ databases">
        <authorList>
            <person name="Alioto T."/>
            <person name="Alioto T."/>
            <person name="Gomez Garrido J."/>
        </authorList>
    </citation>
    <scope>NUCLEOTIDE SEQUENCE</scope>
</reference>
<evidence type="ECO:0000256" key="1">
    <source>
        <dbReference type="SAM" id="MobiDB-lite"/>
    </source>
</evidence>
<dbReference type="EMBL" id="OX597817">
    <property type="protein sequence ID" value="CAI9720643.1"/>
    <property type="molecule type" value="Genomic_DNA"/>
</dbReference>
<proteinExistence type="predicted"/>
<evidence type="ECO:0000313" key="2">
    <source>
        <dbReference type="EMBL" id="CAI9720643.1"/>
    </source>
</evidence>
<protein>
    <submittedName>
        <fullName evidence="2">Uncharacterized protein</fullName>
    </submittedName>
</protein>
<dbReference type="AlphaFoldDB" id="A0AA36AS25"/>
<feature type="region of interest" description="Disordered" evidence="1">
    <location>
        <begin position="48"/>
        <end position="76"/>
    </location>
</feature>